<dbReference type="EMBL" id="JABBGF010000003">
    <property type="protein sequence ID" value="NML58998.1"/>
    <property type="molecule type" value="Genomic_DNA"/>
</dbReference>
<dbReference type="PANTHER" id="PTHR43741:SF2">
    <property type="entry name" value="FMN-DEPENDENT NADH:QUINONE OXIDOREDUCTASE"/>
    <property type="match status" value="1"/>
</dbReference>
<comment type="caution">
    <text evidence="8">The sequence shown here is derived from an EMBL/GenBank/DDBJ whole genome shotgun (WGS) entry which is preliminary data.</text>
</comment>
<dbReference type="SUPFAM" id="SSF52218">
    <property type="entry name" value="Flavoproteins"/>
    <property type="match status" value="1"/>
</dbReference>
<evidence type="ECO:0000259" key="7">
    <source>
        <dbReference type="Pfam" id="PF02525"/>
    </source>
</evidence>
<keyword evidence="1 6" id="KW-0285">Flavoprotein</keyword>
<dbReference type="InterPro" id="IPR029039">
    <property type="entry name" value="Flavoprotein-like_sf"/>
</dbReference>
<dbReference type="EC" id="1.6.5.-" evidence="6"/>
<sequence length="208" mass="23013">MINNAHIRPLEILRIDSSSRHADSVSRNLTDHLVDRLLREYHEAKVTTRDLAADLPLPTEGFVNGSLYSMQNPTPAMQAAIQLSNEMVAELLAADVVVLGMPVYNWTIPSTFKAYVDHVSRLGVTFEYVDGVSQGLLRARSVYILFTSGGTAIGSEKDFATPYLTHLWRTLGIQDVQIIDASGLLFDAEEKISTAKNQIDHLVMPVFA</sequence>
<protein>
    <recommendedName>
        <fullName evidence="6">FMN dependent NADH:quinone oxidoreductase</fullName>
        <ecNumber evidence="6">1.6.5.-</ecNumber>
    </recommendedName>
    <alternativeName>
        <fullName evidence="6">Azo-dye reductase</fullName>
    </alternativeName>
    <alternativeName>
        <fullName evidence="6">FMN-dependent NADH-azo compound oxidoreductase</fullName>
    </alternativeName>
    <alternativeName>
        <fullName evidence="6">FMN-dependent NADH-azoreductase</fullName>
        <ecNumber evidence="6">1.7.1.17</ecNumber>
    </alternativeName>
</protein>
<dbReference type="Pfam" id="PF02525">
    <property type="entry name" value="Flavodoxin_2"/>
    <property type="match status" value="1"/>
</dbReference>
<feature type="binding site" evidence="6">
    <location>
        <position position="18"/>
    </location>
    <ligand>
        <name>FMN</name>
        <dbReference type="ChEBI" id="CHEBI:58210"/>
    </ligand>
</feature>
<feature type="binding site" evidence="6">
    <location>
        <begin position="147"/>
        <end position="150"/>
    </location>
    <ligand>
        <name>FMN</name>
        <dbReference type="ChEBI" id="CHEBI:58210"/>
    </ligand>
</feature>
<dbReference type="InterPro" id="IPR050104">
    <property type="entry name" value="FMN-dep_NADH:Q_OxRdtase_AzoR1"/>
</dbReference>
<comment type="subunit">
    <text evidence="6">Homodimer.</text>
</comment>
<dbReference type="GO" id="GO:0016655">
    <property type="term" value="F:oxidoreductase activity, acting on NAD(P)H, quinone or similar compound as acceptor"/>
    <property type="evidence" value="ECO:0007669"/>
    <property type="project" value="InterPro"/>
</dbReference>
<dbReference type="EC" id="1.7.1.17" evidence="6"/>
<accession>A0A7Y0A952</accession>
<dbReference type="GO" id="GO:0016652">
    <property type="term" value="F:oxidoreductase activity, acting on NAD(P)H as acceptor"/>
    <property type="evidence" value="ECO:0007669"/>
    <property type="project" value="UniProtKB-UniRule"/>
</dbReference>
<evidence type="ECO:0000313" key="9">
    <source>
        <dbReference type="Proteomes" id="UP000552615"/>
    </source>
</evidence>
<dbReference type="RefSeq" id="WP_169232332.1">
    <property type="nucleotide sequence ID" value="NZ_JABBGF010000003.1"/>
</dbReference>
<dbReference type="InterPro" id="IPR003680">
    <property type="entry name" value="Flavodoxin_fold"/>
</dbReference>
<comment type="function">
    <text evidence="6">Quinone reductase that provides resistance to thiol-specific stress caused by electrophilic quinones.</text>
</comment>
<reference evidence="8 9" key="1">
    <citation type="submission" date="2020-04" db="EMBL/GenBank/DDBJ databases">
        <title>Chryseobacterium sp. RJ-7-14 sp. nov., isolated from Jeju soil.</title>
        <authorList>
            <person name="Dahal R.H."/>
            <person name="Chaudhary D.K."/>
        </authorList>
    </citation>
    <scope>NUCLEOTIDE SEQUENCE [LARGE SCALE GENOMIC DNA]</scope>
    <source>
        <strain evidence="8 9">RJ-7-14</strain>
    </source>
</reference>
<comment type="cofactor">
    <cofactor evidence="6">
        <name>FMN</name>
        <dbReference type="ChEBI" id="CHEBI:58210"/>
    </cofactor>
    <text evidence="6">Binds 1 FMN per subunit.</text>
</comment>
<keyword evidence="2 6" id="KW-0288">FMN</keyword>
<evidence type="ECO:0000256" key="6">
    <source>
        <dbReference type="HAMAP-Rule" id="MF_01216"/>
    </source>
</evidence>
<keyword evidence="4 6" id="KW-0520">NAD</keyword>
<feature type="domain" description="Flavodoxin-like fold" evidence="7">
    <location>
        <begin position="12"/>
        <end position="200"/>
    </location>
</feature>
<comment type="catalytic activity">
    <reaction evidence="5">
        <text>N,N-dimethyl-1,4-phenylenediamine + anthranilate + 2 NAD(+) = 2-(4-dimethylaminophenyl)diazenylbenzoate + 2 NADH + 2 H(+)</text>
        <dbReference type="Rhea" id="RHEA:55872"/>
        <dbReference type="ChEBI" id="CHEBI:15378"/>
        <dbReference type="ChEBI" id="CHEBI:15783"/>
        <dbReference type="ChEBI" id="CHEBI:16567"/>
        <dbReference type="ChEBI" id="CHEBI:57540"/>
        <dbReference type="ChEBI" id="CHEBI:57945"/>
        <dbReference type="ChEBI" id="CHEBI:71579"/>
        <dbReference type="EC" id="1.7.1.17"/>
    </reaction>
    <physiologicalReaction direction="right-to-left" evidence="5">
        <dbReference type="Rhea" id="RHEA:55874"/>
    </physiologicalReaction>
</comment>
<organism evidence="8 9">
    <name type="scientific">Chryseobacterium cheonjiense</name>
    <dbReference type="NCBI Taxonomy" id="2728845"/>
    <lineage>
        <taxon>Bacteria</taxon>
        <taxon>Pseudomonadati</taxon>
        <taxon>Bacteroidota</taxon>
        <taxon>Flavobacteriia</taxon>
        <taxon>Flavobacteriales</taxon>
        <taxon>Weeksellaceae</taxon>
        <taxon>Chryseobacterium group</taxon>
        <taxon>Chryseobacterium</taxon>
    </lineage>
</organism>
<dbReference type="HAMAP" id="MF_01216">
    <property type="entry name" value="Azoreductase_type1"/>
    <property type="match status" value="1"/>
</dbReference>
<keyword evidence="3 6" id="KW-0560">Oxidoreductase</keyword>
<evidence type="ECO:0000256" key="4">
    <source>
        <dbReference type="ARBA" id="ARBA00023027"/>
    </source>
</evidence>
<dbReference type="PANTHER" id="PTHR43741">
    <property type="entry name" value="FMN-DEPENDENT NADH-AZOREDUCTASE 1"/>
    <property type="match status" value="1"/>
</dbReference>
<evidence type="ECO:0000256" key="5">
    <source>
        <dbReference type="ARBA" id="ARBA00048542"/>
    </source>
</evidence>
<proteinExistence type="inferred from homology"/>
<name>A0A7Y0A952_9FLAO</name>
<evidence type="ECO:0000256" key="2">
    <source>
        <dbReference type="ARBA" id="ARBA00022643"/>
    </source>
</evidence>
<gene>
    <name evidence="6" type="primary">azoR</name>
    <name evidence="8" type="ORF">HHL20_16790</name>
</gene>
<comment type="similarity">
    <text evidence="6">Belongs to the azoreductase type 1 family.</text>
</comment>
<feature type="binding site" evidence="6">
    <location>
        <begin position="24"/>
        <end position="26"/>
    </location>
    <ligand>
        <name>FMN</name>
        <dbReference type="ChEBI" id="CHEBI:58210"/>
    </ligand>
</feature>
<dbReference type="Gene3D" id="3.40.50.360">
    <property type="match status" value="1"/>
</dbReference>
<comment type="function">
    <text evidence="6">Also exhibits azoreductase activity. Catalyzes the reductive cleavage of the azo bond in aromatic azo compounds to the corresponding amines.</text>
</comment>
<evidence type="ECO:0000256" key="3">
    <source>
        <dbReference type="ARBA" id="ARBA00023002"/>
    </source>
</evidence>
<dbReference type="InterPro" id="IPR023048">
    <property type="entry name" value="NADH:quinone_OxRdtase_FMN_depd"/>
</dbReference>
<keyword evidence="9" id="KW-1185">Reference proteome</keyword>
<comment type="catalytic activity">
    <reaction evidence="6">
        <text>2 a quinone + NADH + H(+) = 2 a 1,4-benzosemiquinone + NAD(+)</text>
        <dbReference type="Rhea" id="RHEA:65952"/>
        <dbReference type="ChEBI" id="CHEBI:15378"/>
        <dbReference type="ChEBI" id="CHEBI:57540"/>
        <dbReference type="ChEBI" id="CHEBI:57945"/>
        <dbReference type="ChEBI" id="CHEBI:132124"/>
        <dbReference type="ChEBI" id="CHEBI:134225"/>
    </reaction>
</comment>
<evidence type="ECO:0000256" key="1">
    <source>
        <dbReference type="ARBA" id="ARBA00022630"/>
    </source>
</evidence>
<dbReference type="AlphaFoldDB" id="A0A7Y0A952"/>
<comment type="caution">
    <text evidence="6">Lacks conserved residue(s) required for the propagation of feature annotation.</text>
</comment>
<dbReference type="GO" id="GO:0009055">
    <property type="term" value="F:electron transfer activity"/>
    <property type="evidence" value="ECO:0007669"/>
    <property type="project" value="UniProtKB-UniRule"/>
</dbReference>
<dbReference type="GO" id="GO:0010181">
    <property type="term" value="F:FMN binding"/>
    <property type="evidence" value="ECO:0007669"/>
    <property type="project" value="UniProtKB-UniRule"/>
</dbReference>
<dbReference type="Proteomes" id="UP000552615">
    <property type="component" value="Unassembled WGS sequence"/>
</dbReference>
<evidence type="ECO:0000313" key="8">
    <source>
        <dbReference type="EMBL" id="NML58998.1"/>
    </source>
</evidence>